<proteinExistence type="predicted"/>
<organism evidence="2">
    <name type="scientific">Selaginella moellendorffii</name>
    <name type="common">Spikemoss</name>
    <dbReference type="NCBI Taxonomy" id="88036"/>
    <lineage>
        <taxon>Eukaryota</taxon>
        <taxon>Viridiplantae</taxon>
        <taxon>Streptophyta</taxon>
        <taxon>Embryophyta</taxon>
        <taxon>Tracheophyta</taxon>
        <taxon>Lycopodiopsida</taxon>
        <taxon>Selaginellales</taxon>
        <taxon>Selaginellaceae</taxon>
        <taxon>Selaginella</taxon>
    </lineage>
</organism>
<evidence type="ECO:0008006" key="3">
    <source>
        <dbReference type="Google" id="ProtNLM"/>
    </source>
</evidence>
<dbReference type="PANTHER" id="PTHR33344:SF12">
    <property type="entry name" value="APPLE DOMAIN-CONTAINING PROTEIN"/>
    <property type="match status" value="1"/>
</dbReference>
<evidence type="ECO:0000313" key="1">
    <source>
        <dbReference type="EMBL" id="EFJ12981.1"/>
    </source>
</evidence>
<dbReference type="HOGENOM" id="CLU_1557895_0_0_1"/>
<dbReference type="Proteomes" id="UP000001514">
    <property type="component" value="Unassembled WGS sequence"/>
</dbReference>
<dbReference type="Gramene" id="EFJ12981">
    <property type="protein sequence ID" value="EFJ12981"/>
    <property type="gene ID" value="SELMODRAFT_424824"/>
</dbReference>
<dbReference type="PANTHER" id="PTHR33344">
    <property type="entry name" value="OS02G0761600 PROTEIN"/>
    <property type="match status" value="1"/>
</dbReference>
<dbReference type="STRING" id="88036.D8SR49"/>
<dbReference type="InParanoid" id="D8SR49"/>
<gene>
    <name evidence="1" type="ORF">SELMODRAFT_424824</name>
</gene>
<keyword evidence="2" id="KW-1185">Reference proteome</keyword>
<accession>D8SR49</accession>
<name>D8SR49_SELML</name>
<reference evidence="1 2" key="1">
    <citation type="journal article" date="2011" name="Science">
        <title>The Selaginella genome identifies genetic changes associated with the evolution of vascular plants.</title>
        <authorList>
            <person name="Banks J.A."/>
            <person name="Nishiyama T."/>
            <person name="Hasebe M."/>
            <person name="Bowman J.L."/>
            <person name="Gribskov M."/>
            <person name="dePamphilis C."/>
            <person name="Albert V.A."/>
            <person name="Aono N."/>
            <person name="Aoyama T."/>
            <person name="Ambrose B.A."/>
            <person name="Ashton N.W."/>
            <person name="Axtell M.J."/>
            <person name="Barker E."/>
            <person name="Barker M.S."/>
            <person name="Bennetzen J.L."/>
            <person name="Bonawitz N.D."/>
            <person name="Chapple C."/>
            <person name="Cheng C."/>
            <person name="Correa L.G."/>
            <person name="Dacre M."/>
            <person name="DeBarry J."/>
            <person name="Dreyer I."/>
            <person name="Elias M."/>
            <person name="Engstrom E.M."/>
            <person name="Estelle M."/>
            <person name="Feng L."/>
            <person name="Finet C."/>
            <person name="Floyd S.K."/>
            <person name="Frommer W.B."/>
            <person name="Fujita T."/>
            <person name="Gramzow L."/>
            <person name="Gutensohn M."/>
            <person name="Harholt J."/>
            <person name="Hattori M."/>
            <person name="Heyl A."/>
            <person name="Hirai T."/>
            <person name="Hiwatashi Y."/>
            <person name="Ishikawa M."/>
            <person name="Iwata M."/>
            <person name="Karol K.G."/>
            <person name="Koehler B."/>
            <person name="Kolukisaoglu U."/>
            <person name="Kubo M."/>
            <person name="Kurata T."/>
            <person name="Lalonde S."/>
            <person name="Li K."/>
            <person name="Li Y."/>
            <person name="Litt A."/>
            <person name="Lyons E."/>
            <person name="Manning G."/>
            <person name="Maruyama T."/>
            <person name="Michael T.P."/>
            <person name="Mikami K."/>
            <person name="Miyazaki S."/>
            <person name="Morinaga S."/>
            <person name="Murata T."/>
            <person name="Mueller-Roeber B."/>
            <person name="Nelson D.R."/>
            <person name="Obara M."/>
            <person name="Oguri Y."/>
            <person name="Olmstead R.G."/>
            <person name="Onodera N."/>
            <person name="Petersen B.L."/>
            <person name="Pils B."/>
            <person name="Prigge M."/>
            <person name="Rensing S.A."/>
            <person name="Riano-Pachon D.M."/>
            <person name="Roberts A.W."/>
            <person name="Sato Y."/>
            <person name="Scheller H.V."/>
            <person name="Schulz B."/>
            <person name="Schulz C."/>
            <person name="Shakirov E.V."/>
            <person name="Shibagaki N."/>
            <person name="Shinohara N."/>
            <person name="Shippen D.E."/>
            <person name="Soerensen I."/>
            <person name="Sotooka R."/>
            <person name="Sugimoto N."/>
            <person name="Sugita M."/>
            <person name="Sumikawa N."/>
            <person name="Tanurdzic M."/>
            <person name="Theissen G."/>
            <person name="Ulvskov P."/>
            <person name="Wakazuki S."/>
            <person name="Weng J.K."/>
            <person name="Willats W.W."/>
            <person name="Wipf D."/>
            <person name="Wolf P.G."/>
            <person name="Yang L."/>
            <person name="Zimmer A.D."/>
            <person name="Zhu Q."/>
            <person name="Mitros T."/>
            <person name="Hellsten U."/>
            <person name="Loque D."/>
            <person name="Otillar R."/>
            <person name="Salamov A."/>
            <person name="Schmutz J."/>
            <person name="Shapiro H."/>
            <person name="Lindquist E."/>
            <person name="Lucas S."/>
            <person name="Rokhsar D."/>
            <person name="Grigoriev I.V."/>
        </authorList>
    </citation>
    <scope>NUCLEOTIDE SEQUENCE [LARGE SCALE GENOMIC DNA]</scope>
</reference>
<protein>
    <recommendedName>
        <fullName evidence="3">Apple domain-containing protein</fullName>
    </recommendedName>
</protein>
<sequence length="172" mass="18831">MNVGGRDNRIPLWGRRAVAARIWDWVETGISGHDLHLSSAQFDVKQRHFTIVAFQGVIGSPRADKSFISAPLFNVLHSHLTFGLLTAEARTNYDGVAVWWGLTHNTESAADCCQACFNQAKATKLGEVNGKIWVFCAAENGCHSPDIYEPQTPGMLAQTGSVWGNVCQQCCP</sequence>
<evidence type="ECO:0000313" key="2">
    <source>
        <dbReference type="Proteomes" id="UP000001514"/>
    </source>
</evidence>
<dbReference type="AlphaFoldDB" id="D8SR49"/>
<dbReference type="EMBL" id="GL377635">
    <property type="protein sequence ID" value="EFJ12981.1"/>
    <property type="molecule type" value="Genomic_DNA"/>
</dbReference>
<dbReference type="KEGG" id="smo:SELMODRAFT_424824"/>